<keyword evidence="1" id="KW-1185">Reference proteome</keyword>
<dbReference type="Proteomes" id="UP000790787">
    <property type="component" value="Chromosome 23"/>
</dbReference>
<gene>
    <name evidence="2" type="primary">LOC107807223</name>
</gene>
<sequence>MGLVSTNNSGESSHAAHQGSDHKKEQHAVSVNEINTVPVEAVVSNGAEELQIDVHAIKVTNVYNVAPGQPQQLLAKINGTISLINHKSKAAVLKKPNVTQDCGATLVAAALARVSQDLRVTNGHNGGGGSTWDKQSAGVEKINTEVLHLLKNE</sequence>
<dbReference type="RefSeq" id="XP_075102550.1">
    <property type="nucleotide sequence ID" value="XM_075246449.1"/>
</dbReference>
<reference evidence="2" key="2">
    <citation type="submission" date="2025-08" db="UniProtKB">
        <authorList>
            <consortium name="RefSeq"/>
        </authorList>
    </citation>
    <scope>IDENTIFICATION</scope>
    <source>
        <tissue evidence="2">Leaf</tissue>
    </source>
</reference>
<proteinExistence type="predicted"/>
<accession>A0AC58TZB9</accession>
<name>A0AC58TZB9_TOBAC</name>
<evidence type="ECO:0000313" key="1">
    <source>
        <dbReference type="Proteomes" id="UP000790787"/>
    </source>
</evidence>
<evidence type="ECO:0000313" key="2">
    <source>
        <dbReference type="RefSeq" id="XP_075102550.1"/>
    </source>
</evidence>
<protein>
    <submittedName>
        <fullName evidence="2">Uncharacterized protein LOC107807223 isoform X2</fullName>
    </submittedName>
</protein>
<reference evidence="1" key="1">
    <citation type="journal article" date="2014" name="Nat. Commun.">
        <title>The tobacco genome sequence and its comparison with those of tomato and potato.</title>
        <authorList>
            <person name="Sierro N."/>
            <person name="Battey J.N."/>
            <person name="Ouadi S."/>
            <person name="Bakaher N."/>
            <person name="Bovet L."/>
            <person name="Willig A."/>
            <person name="Goepfert S."/>
            <person name="Peitsch M.C."/>
            <person name="Ivanov N.V."/>
        </authorList>
    </citation>
    <scope>NUCLEOTIDE SEQUENCE [LARGE SCALE GENOMIC DNA]</scope>
</reference>
<organism evidence="1 2">
    <name type="scientific">Nicotiana tabacum</name>
    <name type="common">Common tobacco</name>
    <dbReference type="NCBI Taxonomy" id="4097"/>
    <lineage>
        <taxon>Eukaryota</taxon>
        <taxon>Viridiplantae</taxon>
        <taxon>Streptophyta</taxon>
        <taxon>Embryophyta</taxon>
        <taxon>Tracheophyta</taxon>
        <taxon>Spermatophyta</taxon>
        <taxon>Magnoliopsida</taxon>
        <taxon>eudicotyledons</taxon>
        <taxon>Gunneridae</taxon>
        <taxon>Pentapetalae</taxon>
        <taxon>asterids</taxon>
        <taxon>lamiids</taxon>
        <taxon>Solanales</taxon>
        <taxon>Solanaceae</taxon>
        <taxon>Nicotianoideae</taxon>
        <taxon>Nicotianeae</taxon>
        <taxon>Nicotiana</taxon>
    </lineage>
</organism>